<dbReference type="RefSeq" id="WP_386764162.1">
    <property type="nucleotide sequence ID" value="NZ_JBHSTI010000008.1"/>
</dbReference>
<keyword evidence="4 6" id="KW-1133">Transmembrane helix</keyword>
<evidence type="ECO:0000256" key="1">
    <source>
        <dbReference type="ARBA" id="ARBA00004141"/>
    </source>
</evidence>
<feature type="transmembrane region" description="Helical" evidence="6">
    <location>
        <begin position="233"/>
        <end position="254"/>
    </location>
</feature>
<comment type="subcellular location">
    <subcellularLocation>
        <location evidence="1">Membrane</location>
        <topology evidence="1">Multi-pass membrane protein</topology>
    </subcellularLocation>
</comment>
<evidence type="ECO:0000256" key="5">
    <source>
        <dbReference type="ARBA" id="ARBA00023136"/>
    </source>
</evidence>
<comment type="caution">
    <text evidence="8">The sequence shown here is derived from an EMBL/GenBank/DDBJ whole genome shotgun (WGS) entry which is preliminary data.</text>
</comment>
<feature type="transmembrane region" description="Helical" evidence="6">
    <location>
        <begin position="199"/>
        <end position="221"/>
    </location>
</feature>
<sequence>MSVVDTVVSGSLLVAAPLAFAAGVVSFLSPCVLPLVPGYLSYVTGLSGAELAGEPDTAAARRRGTADGDVLVEAEVSAPAARTRVLVGSVLFVLGFTAVFVAYGAAFGALGESLFRYQDQISRVLGVVVVVLGLSFLGVIPGMQREWRMHRLPKVGLWGAPLLGVLFGLGWTPCIGPTLGAVQTLAFTEASAARGALLSAFYCLGLGLPFVLVGLLYRRALGAIGWVRRHSLVVMRIGGGLLVLIGLLLVTGLWDDLTIGLRSWAGSFGVWL</sequence>
<feature type="transmembrane region" description="Helical" evidence="6">
    <location>
        <begin position="85"/>
        <end position="109"/>
    </location>
</feature>
<protein>
    <submittedName>
        <fullName evidence="8">Cytochrome c biogenesis CcdA family protein</fullName>
    </submittedName>
</protein>
<feature type="transmembrane region" description="Helical" evidence="6">
    <location>
        <begin position="121"/>
        <end position="143"/>
    </location>
</feature>
<dbReference type="Proteomes" id="UP001596138">
    <property type="component" value="Unassembled WGS sequence"/>
</dbReference>
<evidence type="ECO:0000259" key="7">
    <source>
        <dbReference type="Pfam" id="PF02683"/>
    </source>
</evidence>
<evidence type="ECO:0000256" key="6">
    <source>
        <dbReference type="SAM" id="Phobius"/>
    </source>
</evidence>
<reference evidence="9" key="1">
    <citation type="journal article" date="2019" name="Int. J. Syst. Evol. Microbiol.">
        <title>The Global Catalogue of Microorganisms (GCM) 10K type strain sequencing project: providing services to taxonomists for standard genome sequencing and annotation.</title>
        <authorList>
            <consortium name="The Broad Institute Genomics Platform"/>
            <consortium name="The Broad Institute Genome Sequencing Center for Infectious Disease"/>
            <person name="Wu L."/>
            <person name="Ma J."/>
        </authorList>
    </citation>
    <scope>NUCLEOTIDE SEQUENCE [LARGE SCALE GENOMIC DNA]</scope>
    <source>
        <strain evidence="9">CGMCC 4.7317</strain>
    </source>
</reference>
<dbReference type="PANTHER" id="PTHR31272:SF4">
    <property type="entry name" value="CYTOCHROME C-TYPE BIOGENESIS PROTEIN HI_1454-RELATED"/>
    <property type="match status" value="1"/>
</dbReference>
<comment type="similarity">
    <text evidence="2">Belongs to the DsbD family.</text>
</comment>
<evidence type="ECO:0000313" key="9">
    <source>
        <dbReference type="Proteomes" id="UP001596138"/>
    </source>
</evidence>
<keyword evidence="9" id="KW-1185">Reference proteome</keyword>
<feature type="transmembrane region" description="Helical" evidence="6">
    <location>
        <begin position="155"/>
        <end position="179"/>
    </location>
</feature>
<gene>
    <name evidence="8" type="ORF">ACFQGU_04470</name>
</gene>
<proteinExistence type="inferred from homology"/>
<keyword evidence="5 6" id="KW-0472">Membrane</keyword>
<evidence type="ECO:0000256" key="2">
    <source>
        <dbReference type="ARBA" id="ARBA00006143"/>
    </source>
</evidence>
<organism evidence="8 9">
    <name type="scientific">Longivirga aurantiaca</name>
    <dbReference type="NCBI Taxonomy" id="1837743"/>
    <lineage>
        <taxon>Bacteria</taxon>
        <taxon>Bacillati</taxon>
        <taxon>Actinomycetota</taxon>
        <taxon>Actinomycetes</taxon>
        <taxon>Sporichthyales</taxon>
        <taxon>Sporichthyaceae</taxon>
        <taxon>Longivirga</taxon>
    </lineage>
</organism>
<dbReference type="InterPro" id="IPR003834">
    <property type="entry name" value="Cyt_c_assmbl_TM_dom"/>
</dbReference>
<keyword evidence="3 6" id="KW-0812">Transmembrane</keyword>
<dbReference type="InterPro" id="IPR051790">
    <property type="entry name" value="Cytochrome_c-biogenesis_DsbD"/>
</dbReference>
<dbReference type="PANTHER" id="PTHR31272">
    <property type="entry name" value="CYTOCHROME C-TYPE BIOGENESIS PROTEIN HI_1454-RELATED"/>
    <property type="match status" value="1"/>
</dbReference>
<feature type="transmembrane region" description="Helical" evidence="6">
    <location>
        <begin position="12"/>
        <end position="36"/>
    </location>
</feature>
<accession>A0ABW1SXY6</accession>
<evidence type="ECO:0000256" key="4">
    <source>
        <dbReference type="ARBA" id="ARBA00022989"/>
    </source>
</evidence>
<dbReference type="EMBL" id="JBHSTI010000008">
    <property type="protein sequence ID" value="MFC6237119.1"/>
    <property type="molecule type" value="Genomic_DNA"/>
</dbReference>
<evidence type="ECO:0000256" key="3">
    <source>
        <dbReference type="ARBA" id="ARBA00022692"/>
    </source>
</evidence>
<dbReference type="Pfam" id="PF02683">
    <property type="entry name" value="DsbD_TM"/>
    <property type="match status" value="1"/>
</dbReference>
<feature type="domain" description="Cytochrome C biogenesis protein transmembrane" evidence="7">
    <location>
        <begin position="81"/>
        <end position="225"/>
    </location>
</feature>
<evidence type="ECO:0000313" key="8">
    <source>
        <dbReference type="EMBL" id="MFC6237119.1"/>
    </source>
</evidence>
<name>A0ABW1SXY6_9ACTN</name>